<evidence type="ECO:0000256" key="6">
    <source>
        <dbReference type="SAM" id="Phobius"/>
    </source>
</evidence>
<feature type="transmembrane region" description="Helical" evidence="6">
    <location>
        <begin position="411"/>
        <end position="438"/>
    </location>
</feature>
<feature type="transmembrane region" description="Helical" evidence="6">
    <location>
        <begin position="288"/>
        <end position="310"/>
    </location>
</feature>
<evidence type="ECO:0000313" key="7">
    <source>
        <dbReference type="EMBL" id="ODG93941.1"/>
    </source>
</evidence>
<evidence type="ECO:0000256" key="5">
    <source>
        <dbReference type="SAM" id="MobiDB-lite"/>
    </source>
</evidence>
<dbReference type="PIRSF" id="PIRSF005690">
    <property type="entry name" value="GerBA"/>
    <property type="match status" value="1"/>
</dbReference>
<feature type="transmembrane region" description="Helical" evidence="6">
    <location>
        <begin position="380"/>
        <end position="399"/>
    </location>
</feature>
<proteinExistence type="inferred from homology"/>
<comment type="caution">
    <text evidence="7">The sequence shown here is derived from an EMBL/GenBank/DDBJ whole genome shotgun (WGS) entry which is preliminary data.</text>
</comment>
<dbReference type="InterPro" id="IPR004995">
    <property type="entry name" value="Spore_Ger"/>
</dbReference>
<keyword evidence="8" id="KW-1185">Reference proteome</keyword>
<dbReference type="Pfam" id="PF03323">
    <property type="entry name" value="GerA"/>
    <property type="match status" value="1"/>
</dbReference>
<organism evidence="7 8">
    <name type="scientific">Gottfriedia luciferensis</name>
    <dbReference type="NCBI Taxonomy" id="178774"/>
    <lineage>
        <taxon>Bacteria</taxon>
        <taxon>Bacillati</taxon>
        <taxon>Bacillota</taxon>
        <taxon>Bacilli</taxon>
        <taxon>Bacillales</taxon>
        <taxon>Bacillaceae</taxon>
        <taxon>Gottfriedia</taxon>
    </lineage>
</organism>
<keyword evidence="6" id="KW-1133">Transmembrane helix</keyword>
<feature type="region of interest" description="Disordered" evidence="5">
    <location>
        <begin position="478"/>
        <end position="498"/>
    </location>
</feature>
<dbReference type="Proteomes" id="UP000094580">
    <property type="component" value="Unassembled WGS sequence"/>
</dbReference>
<dbReference type="InterPro" id="IPR050768">
    <property type="entry name" value="UPF0353/GerABKA_families"/>
</dbReference>
<dbReference type="RefSeq" id="WP_069032119.1">
    <property type="nucleotide sequence ID" value="NZ_MDKC01000001.1"/>
</dbReference>
<accession>A0ABX2ZXM2</accession>
<keyword evidence="3 4" id="KW-0472">Membrane</keyword>
<evidence type="ECO:0000313" key="8">
    <source>
        <dbReference type="Proteomes" id="UP000094580"/>
    </source>
</evidence>
<gene>
    <name evidence="7" type="ORF">BED47_01860</name>
</gene>
<sequence>MRSNKHNQNNRGSIIEISGDLDRNVENVKKSLINTSDLTIRHLMFHNKKIVVAYISTIVGRESLEVQIIQQIINNPKNTIPNTVSINDVKSSDSFDECILSIVKGNTLIFTEDEQSVFILETTSFQNRSIQQPISEQTIRGSHDGLVECILTNINQIRRRISNPNLVVKTLSLGVESDTRLAVLYIDTIANEELVKEVHRRLSYINVDYVHSPGNLEEFIEDNPYSPFPQVLTTERSDRIAGNLMEGRVAILTDGSPSALVLPITFFTFYQSPDDYNSRWMVASFARLLRLVSFLIAISLPALYIALVSFHFEIIPIDLVFNVKSSLENVPYPPLIEAIGMQITLELLRESAIRLPSPIAQTIGVVGGLVIGTAVVQANLVSNTMIVVISLTAIASFVVPDNEIGTSVRLLGFPLMFAASLIGLIGIVFGLSIILIHLCKLESFGSPYFAPFAPFRKSDLKDTVVRVPQWKMKKRPFAPLPKSFKRENNSRGWENDEK</sequence>
<protein>
    <submittedName>
        <fullName evidence="7">Spore gernimation protein GerK</fullName>
    </submittedName>
</protein>
<evidence type="ECO:0000256" key="4">
    <source>
        <dbReference type="PIRNR" id="PIRNR005690"/>
    </source>
</evidence>
<dbReference type="PANTHER" id="PTHR22550:SF5">
    <property type="entry name" value="LEUCINE ZIPPER PROTEIN 4"/>
    <property type="match status" value="1"/>
</dbReference>
<comment type="subcellular location">
    <subcellularLocation>
        <location evidence="4">Cell membrane</location>
    </subcellularLocation>
    <subcellularLocation>
        <location evidence="1">Membrane</location>
        <topology evidence="1">Multi-pass membrane protein</topology>
    </subcellularLocation>
</comment>
<evidence type="ECO:0000256" key="3">
    <source>
        <dbReference type="ARBA" id="ARBA00023136"/>
    </source>
</evidence>
<feature type="compositionally biased region" description="Basic and acidic residues" evidence="5">
    <location>
        <begin position="484"/>
        <end position="498"/>
    </location>
</feature>
<keyword evidence="6" id="KW-0812">Transmembrane</keyword>
<dbReference type="EMBL" id="MDKC01000001">
    <property type="protein sequence ID" value="ODG93941.1"/>
    <property type="molecule type" value="Genomic_DNA"/>
</dbReference>
<evidence type="ECO:0000256" key="1">
    <source>
        <dbReference type="ARBA" id="ARBA00004141"/>
    </source>
</evidence>
<reference evidence="7 8" key="1">
    <citation type="submission" date="2016-07" db="EMBL/GenBank/DDBJ databases">
        <authorList>
            <person name="Townsley L."/>
            <person name="Shank E.A."/>
        </authorList>
    </citation>
    <scope>NUCLEOTIDE SEQUENCE [LARGE SCALE GENOMIC DNA]</scope>
    <source>
        <strain evidence="7 8">CH01</strain>
    </source>
</reference>
<comment type="similarity">
    <text evidence="2 4">Belongs to the GerABKA family.</text>
</comment>
<name>A0ABX2ZXM2_9BACI</name>
<dbReference type="PANTHER" id="PTHR22550">
    <property type="entry name" value="SPORE GERMINATION PROTEIN"/>
    <property type="match status" value="1"/>
</dbReference>
<evidence type="ECO:0000256" key="2">
    <source>
        <dbReference type="ARBA" id="ARBA00005278"/>
    </source>
</evidence>